<dbReference type="GO" id="GO:0005797">
    <property type="term" value="C:Golgi medial cisterna"/>
    <property type="evidence" value="ECO:0007669"/>
    <property type="project" value="TreeGrafter"/>
</dbReference>
<organism evidence="2 3">
    <name type="scientific">Extremus antarcticus</name>
    <dbReference type="NCBI Taxonomy" id="702011"/>
    <lineage>
        <taxon>Eukaryota</taxon>
        <taxon>Fungi</taxon>
        <taxon>Dikarya</taxon>
        <taxon>Ascomycota</taxon>
        <taxon>Pezizomycotina</taxon>
        <taxon>Dothideomycetes</taxon>
        <taxon>Dothideomycetidae</taxon>
        <taxon>Mycosphaerellales</taxon>
        <taxon>Extremaceae</taxon>
        <taxon>Extremus</taxon>
    </lineage>
</organism>
<evidence type="ECO:0000313" key="3">
    <source>
        <dbReference type="Proteomes" id="UP001271007"/>
    </source>
</evidence>
<feature type="compositionally biased region" description="Polar residues" evidence="1">
    <location>
        <begin position="626"/>
        <end position="636"/>
    </location>
</feature>
<accession>A0AAJ0LW79</accession>
<reference evidence="2" key="1">
    <citation type="submission" date="2023-04" db="EMBL/GenBank/DDBJ databases">
        <title>Black Yeasts Isolated from many extreme environments.</title>
        <authorList>
            <person name="Coleine C."/>
            <person name="Stajich J.E."/>
            <person name="Selbmann L."/>
        </authorList>
    </citation>
    <scope>NUCLEOTIDE SEQUENCE</scope>
    <source>
        <strain evidence="2">CCFEE 5312</strain>
    </source>
</reference>
<dbReference type="PANTHER" id="PTHR21575:SF12">
    <property type="entry name" value="PROTEIN HID1"/>
    <property type="match status" value="1"/>
</dbReference>
<dbReference type="Pfam" id="PF12722">
    <property type="entry name" value="Hid1"/>
    <property type="match status" value="1"/>
</dbReference>
<proteinExistence type="predicted"/>
<dbReference type="Proteomes" id="UP001271007">
    <property type="component" value="Unassembled WGS sequence"/>
</dbReference>
<dbReference type="AlphaFoldDB" id="A0AAJ0LW79"/>
<keyword evidence="3" id="KW-1185">Reference proteome</keyword>
<evidence type="ECO:0000313" key="2">
    <source>
        <dbReference type="EMBL" id="KAK3057483.1"/>
    </source>
</evidence>
<feature type="region of interest" description="Disordered" evidence="1">
    <location>
        <begin position="747"/>
        <end position="801"/>
    </location>
</feature>
<sequence>MGASESKLAFKEDIFRLAGEDIIPIDSQWWSRFLQLPETAEDVQTLWSPNDLRSLTLNTTGDRPPLHSQTAPRKNAETLIYRTIGRLHALQTKRVYDDPHMPIAPEVLNGVRILTRLLPYIYEADHLQDWEAQFFWTPRKPAEYLDPKSGRKKYIDGLNETKSVPEQQKHTALGPPLGEQLLDILINYLFFPGFTLPAKGDANGLPELKPMFVVWQSGIGAQKGVGMTKENERNAMEVLRLLLALSSRAMYLAPNVVAERDNKPLTYLTTQSDRQVILNTLCSLLNTVLKYNQNPWSFSIDLGPAKDSKQALVTYSLQFLLVLITYPVPDNGPNEFRKALGRLHRAEDFQFICEGLRQILMQPTSGMFRPVQRLTNQQTAAPIAPETLSLFWELLQCNKRFRSYLIDTDRAKDFVVLVLYYAVDAKDDSAKQGIVRMCVFILQTLSVEEKFGRKLNTPFTFQETLPAALQIPNFHGSYADFLIGHIHGLLTSSNRGLESLYPALLGVINNIAPYVQDLQRATSSMLLNAFVSMSQPSFLLANESNYTQLSSLLDAMNALLEHQQEENRRFVDAVVRSRKRFEALRDFTVDGALEELDRANKERKDAGEPTGVRSPIRNASLDSARATRSPTLSNVPEDSAFAIGDDEDEDDDATPTFSSAASGSYAAANDAVPLQSRSMSEKARGKLPAGQLTSFSRSTSRNTSTTSLPALNVYTSNNQPFSPSTDWLNTWLPFLPLHKILQVLDQQNGEPPTNSTTITTDDATTPSASPTKHAGAIGETALPPSAQGQSTHPLSQAYPANVPPLPDTITNAATTVKVQTFRWTTRALGWYASMLWGWIWAADPARVWAGTAVRLFNVLSQRHEISLKSPRGAVDAVGDTIARRIGGLSLPGGGSSSQTMREV</sequence>
<gene>
    <name evidence="2" type="ORF">LTR09_001667</name>
</gene>
<evidence type="ECO:0008006" key="4">
    <source>
        <dbReference type="Google" id="ProtNLM"/>
    </source>
</evidence>
<dbReference type="GO" id="GO:0000138">
    <property type="term" value="C:Golgi trans cisterna"/>
    <property type="evidence" value="ECO:0007669"/>
    <property type="project" value="TreeGrafter"/>
</dbReference>
<feature type="compositionally biased region" description="Low complexity" evidence="1">
    <location>
        <begin position="693"/>
        <end position="704"/>
    </location>
</feature>
<evidence type="ECO:0000256" key="1">
    <source>
        <dbReference type="SAM" id="MobiDB-lite"/>
    </source>
</evidence>
<dbReference type="PANTHER" id="PTHR21575">
    <property type="entry name" value="PROTEIN HID1"/>
    <property type="match status" value="1"/>
</dbReference>
<protein>
    <recommendedName>
        <fullName evidence="4">High-temperature-induced dauer-formation protein</fullName>
    </recommendedName>
</protein>
<name>A0AAJ0LW79_9PEZI</name>
<feature type="region of interest" description="Disordered" evidence="1">
    <location>
        <begin position="600"/>
        <end position="704"/>
    </location>
</feature>
<dbReference type="InterPro" id="IPR026705">
    <property type="entry name" value="Hid-1/Ecm30"/>
</dbReference>
<feature type="compositionally biased region" description="Acidic residues" evidence="1">
    <location>
        <begin position="644"/>
        <end position="653"/>
    </location>
</feature>
<feature type="compositionally biased region" description="Low complexity" evidence="1">
    <location>
        <begin position="658"/>
        <end position="671"/>
    </location>
</feature>
<dbReference type="EMBL" id="JAWDJX010000003">
    <property type="protein sequence ID" value="KAK3057483.1"/>
    <property type="molecule type" value="Genomic_DNA"/>
</dbReference>
<dbReference type="GO" id="GO:0016020">
    <property type="term" value="C:membrane"/>
    <property type="evidence" value="ECO:0007669"/>
    <property type="project" value="TreeGrafter"/>
</dbReference>
<comment type="caution">
    <text evidence="2">The sequence shown here is derived from an EMBL/GenBank/DDBJ whole genome shotgun (WGS) entry which is preliminary data.</text>
</comment>
<feature type="compositionally biased region" description="Low complexity" evidence="1">
    <location>
        <begin position="751"/>
        <end position="771"/>
    </location>
</feature>